<dbReference type="SUPFAM" id="SSF56601">
    <property type="entry name" value="beta-lactamase/transpeptidase-like"/>
    <property type="match status" value="1"/>
</dbReference>
<feature type="signal peptide" evidence="16">
    <location>
        <begin position="1"/>
        <end position="23"/>
    </location>
</feature>
<dbReference type="GO" id="GO:0009002">
    <property type="term" value="F:serine-type D-Ala-D-Ala carboxypeptidase activity"/>
    <property type="evidence" value="ECO:0007669"/>
    <property type="project" value="UniProtKB-EC"/>
</dbReference>
<evidence type="ECO:0000256" key="11">
    <source>
        <dbReference type="ARBA" id="ARBA00023316"/>
    </source>
</evidence>
<evidence type="ECO:0000256" key="1">
    <source>
        <dbReference type="ARBA" id="ARBA00003217"/>
    </source>
</evidence>
<evidence type="ECO:0000256" key="16">
    <source>
        <dbReference type="SAM" id="SignalP"/>
    </source>
</evidence>
<evidence type="ECO:0000256" key="6">
    <source>
        <dbReference type="ARBA" id="ARBA00022670"/>
    </source>
</evidence>
<dbReference type="GO" id="GO:0071555">
    <property type="term" value="P:cell wall organization"/>
    <property type="evidence" value="ECO:0007669"/>
    <property type="project" value="UniProtKB-KW"/>
</dbReference>
<dbReference type="SUPFAM" id="SSF69189">
    <property type="entry name" value="Penicillin-binding protein associated domain"/>
    <property type="match status" value="1"/>
</dbReference>
<comment type="caution">
    <text evidence="18">The sequence shown here is derived from an EMBL/GenBank/DDBJ whole genome shotgun (WGS) entry which is preliminary data.</text>
</comment>
<keyword evidence="6" id="KW-0645">Protease</keyword>
<evidence type="ECO:0000313" key="18">
    <source>
        <dbReference type="EMBL" id="NUZ04880.1"/>
    </source>
</evidence>
<evidence type="ECO:0000256" key="13">
    <source>
        <dbReference type="PIRSR" id="PIRSR618044-1"/>
    </source>
</evidence>
<organism evidence="18 19">
    <name type="scientific">Piscinibacter koreensis</name>
    <dbReference type="NCBI Taxonomy" id="2742824"/>
    <lineage>
        <taxon>Bacteria</taxon>
        <taxon>Pseudomonadati</taxon>
        <taxon>Pseudomonadota</taxon>
        <taxon>Betaproteobacteria</taxon>
        <taxon>Burkholderiales</taxon>
        <taxon>Sphaerotilaceae</taxon>
        <taxon>Piscinibacter</taxon>
    </lineage>
</organism>
<comment type="similarity">
    <text evidence="3 15">Belongs to the peptidase S11 family.</text>
</comment>
<dbReference type="Pfam" id="PF07943">
    <property type="entry name" value="PBP5_C"/>
    <property type="match status" value="1"/>
</dbReference>
<keyword evidence="19" id="KW-1185">Reference proteome</keyword>
<dbReference type="AlphaFoldDB" id="A0A7Y6TVC3"/>
<evidence type="ECO:0000256" key="15">
    <source>
        <dbReference type="RuleBase" id="RU004016"/>
    </source>
</evidence>
<dbReference type="Gene3D" id="3.40.710.10">
    <property type="entry name" value="DD-peptidase/beta-lactamase superfamily"/>
    <property type="match status" value="1"/>
</dbReference>
<feature type="active site" description="Proton acceptor" evidence="13">
    <location>
        <position position="63"/>
    </location>
</feature>
<evidence type="ECO:0000256" key="3">
    <source>
        <dbReference type="ARBA" id="ARBA00007164"/>
    </source>
</evidence>
<keyword evidence="10" id="KW-0573">Peptidoglycan synthesis</keyword>
<evidence type="ECO:0000256" key="2">
    <source>
        <dbReference type="ARBA" id="ARBA00004752"/>
    </source>
</evidence>
<comment type="pathway">
    <text evidence="2">Cell wall biogenesis; peptidoglycan biosynthesis.</text>
</comment>
<dbReference type="InterPro" id="IPR012338">
    <property type="entry name" value="Beta-lactam/transpept-like"/>
</dbReference>
<evidence type="ECO:0000256" key="7">
    <source>
        <dbReference type="ARBA" id="ARBA00022729"/>
    </source>
</evidence>
<dbReference type="PANTHER" id="PTHR21581">
    <property type="entry name" value="D-ALANYL-D-ALANINE CARBOXYPEPTIDASE"/>
    <property type="match status" value="1"/>
</dbReference>
<evidence type="ECO:0000256" key="4">
    <source>
        <dbReference type="ARBA" id="ARBA00012448"/>
    </source>
</evidence>
<dbReference type="RefSeq" id="WP_176066170.1">
    <property type="nucleotide sequence ID" value="NZ_JABWMJ010000001.1"/>
</dbReference>
<sequence length="393" mass="42732">MKRFLSVAAVFVCSTLVSIASWAQALQPPEVAAKSYFVLDVTTNQPLGERDADARSDPASLTKLMTAYVVFQALRDKRLTLEQPLSVSQRAWAERKGGGSLMFIDTTMTPKVDELLRGLIVQSGNDAAVALAEGVAGSVDAFVQMMNRQAQAFGLKNTAFKNATGLTEAGHYSSARDMGIIAARIIRDFPEYFPYYSIKEYRYNNITQPNRNLLLRRDPSVDGMKTGYTEAAGYCLLATAQRDYPNLATGSAAGKRRVLAVVMNTTSMEARASEAQKLLNWGFQAFDTVRLFEDGKPIVTPRVWKGKEPEAKLGAAGGLFVSVPRGEGAKLQSKVERTDPLVAPLSKGQRVGTIRVSTAGGTQVAEVPLVALEAVEQAGIFGRAWDAIRLWIK</sequence>
<dbReference type="PRINTS" id="PR00725">
    <property type="entry name" value="DADACBPTASE1"/>
</dbReference>
<evidence type="ECO:0000256" key="12">
    <source>
        <dbReference type="ARBA" id="ARBA00034000"/>
    </source>
</evidence>
<name>A0A7Y6TVC3_9BURK</name>
<accession>A0A7Y6TVC3</accession>
<dbReference type="Pfam" id="PF00768">
    <property type="entry name" value="Peptidase_S11"/>
    <property type="match status" value="1"/>
</dbReference>
<reference evidence="18 19" key="1">
    <citation type="submission" date="2020-06" db="EMBL/GenBank/DDBJ databases">
        <title>Schlegella sp. ID0723 isolated from air conditioner.</title>
        <authorList>
            <person name="Kim D.Y."/>
            <person name="Kim D.-U."/>
        </authorList>
    </citation>
    <scope>NUCLEOTIDE SEQUENCE [LARGE SCALE GENOMIC DNA]</scope>
    <source>
        <strain evidence="18 19">ID0723</strain>
    </source>
</reference>
<dbReference type="GO" id="GO:0008360">
    <property type="term" value="P:regulation of cell shape"/>
    <property type="evidence" value="ECO:0007669"/>
    <property type="project" value="UniProtKB-KW"/>
</dbReference>
<evidence type="ECO:0000256" key="8">
    <source>
        <dbReference type="ARBA" id="ARBA00022801"/>
    </source>
</evidence>
<dbReference type="InterPro" id="IPR037167">
    <property type="entry name" value="Peptidase_S11_C_sf"/>
</dbReference>
<keyword evidence="7 16" id="KW-0732">Signal</keyword>
<dbReference type="InterPro" id="IPR015956">
    <property type="entry name" value="Peniciliin-bd_prot_C_sf"/>
</dbReference>
<keyword evidence="8" id="KW-0378">Hydrolase</keyword>
<feature type="chain" id="PRO_5031022252" description="serine-type D-Ala-D-Ala carboxypeptidase" evidence="16">
    <location>
        <begin position="24"/>
        <end position="393"/>
    </location>
</feature>
<feature type="active site" description="Acyl-ester intermediate" evidence="13">
    <location>
        <position position="60"/>
    </location>
</feature>
<evidence type="ECO:0000256" key="14">
    <source>
        <dbReference type="PIRSR" id="PIRSR618044-2"/>
    </source>
</evidence>
<dbReference type="Proteomes" id="UP000529637">
    <property type="component" value="Unassembled WGS sequence"/>
</dbReference>
<evidence type="ECO:0000313" key="19">
    <source>
        <dbReference type="Proteomes" id="UP000529637"/>
    </source>
</evidence>
<comment type="function">
    <text evidence="1">Removes C-terminal D-alanyl residues from sugar-peptide cell wall precursors.</text>
</comment>
<dbReference type="InterPro" id="IPR018044">
    <property type="entry name" value="Peptidase_S11"/>
</dbReference>
<protein>
    <recommendedName>
        <fullName evidence="4">serine-type D-Ala-D-Ala carboxypeptidase</fullName>
        <ecNumber evidence="4">3.4.16.4</ecNumber>
    </recommendedName>
</protein>
<dbReference type="InterPro" id="IPR012907">
    <property type="entry name" value="Peptidase_S11_C"/>
</dbReference>
<proteinExistence type="inferred from homology"/>
<keyword evidence="5 18" id="KW-0121">Carboxypeptidase</keyword>
<dbReference type="Gene3D" id="2.60.410.10">
    <property type="entry name" value="D-Ala-D-Ala carboxypeptidase, C-terminal domain"/>
    <property type="match status" value="1"/>
</dbReference>
<dbReference type="GO" id="GO:0009252">
    <property type="term" value="P:peptidoglycan biosynthetic process"/>
    <property type="evidence" value="ECO:0007669"/>
    <property type="project" value="UniProtKB-UniPathway"/>
</dbReference>
<dbReference type="SMART" id="SM00936">
    <property type="entry name" value="PBP5_C"/>
    <property type="match status" value="1"/>
</dbReference>
<feature type="domain" description="Peptidase S11 D-Ala-D-Ala carboxypeptidase A C-terminal" evidence="17">
    <location>
        <begin position="286"/>
        <end position="377"/>
    </location>
</feature>
<feature type="active site" evidence="13">
    <location>
        <position position="123"/>
    </location>
</feature>
<evidence type="ECO:0000259" key="17">
    <source>
        <dbReference type="SMART" id="SM00936"/>
    </source>
</evidence>
<dbReference type="PANTHER" id="PTHR21581:SF6">
    <property type="entry name" value="TRAFFICKING PROTEIN PARTICLE COMPLEX SUBUNIT 12"/>
    <property type="match status" value="1"/>
</dbReference>
<evidence type="ECO:0000256" key="5">
    <source>
        <dbReference type="ARBA" id="ARBA00022645"/>
    </source>
</evidence>
<evidence type="ECO:0000256" key="10">
    <source>
        <dbReference type="ARBA" id="ARBA00022984"/>
    </source>
</evidence>
<dbReference type="GO" id="GO:0006508">
    <property type="term" value="P:proteolysis"/>
    <property type="evidence" value="ECO:0007669"/>
    <property type="project" value="UniProtKB-KW"/>
</dbReference>
<feature type="binding site" evidence="14">
    <location>
        <position position="225"/>
    </location>
    <ligand>
        <name>substrate</name>
    </ligand>
</feature>
<evidence type="ECO:0000256" key="9">
    <source>
        <dbReference type="ARBA" id="ARBA00022960"/>
    </source>
</evidence>
<dbReference type="EC" id="3.4.16.4" evidence="4"/>
<keyword evidence="11" id="KW-0961">Cell wall biogenesis/degradation</keyword>
<dbReference type="UniPathway" id="UPA00219"/>
<dbReference type="InterPro" id="IPR001967">
    <property type="entry name" value="Peptidase_S11_N"/>
</dbReference>
<keyword evidence="9" id="KW-0133">Cell shape</keyword>
<dbReference type="EMBL" id="JABWMJ010000001">
    <property type="protein sequence ID" value="NUZ04880.1"/>
    <property type="molecule type" value="Genomic_DNA"/>
</dbReference>
<comment type="catalytic activity">
    <reaction evidence="12">
        <text>Preferential cleavage: (Ac)2-L-Lys-D-Ala-|-D-Ala. Also transpeptidation of peptidyl-alanyl moieties that are N-acyl substituents of D-alanine.</text>
        <dbReference type="EC" id="3.4.16.4"/>
    </reaction>
</comment>
<gene>
    <name evidence="18" type="ORF">HQN59_03805</name>
</gene>